<sequence length="570" mass="63407">MSTISSASSSDSGVSTPDTSVASSAPASAPASAPLSPHLKPTASTSSPAKRSAKTLTRAEVAERICAGQLLLLRDEEVLNVTNWAKHHPGGALALQHFVGRDAGDEIVAYHSEGTLDRMSKFVVGRVELDDTTGWKPLTPPIALGLRPHPDGVKGHWMREGRIRLEAEPECGTTTTSTVNHGPMGLEVVTITPNDIEPPAQPEVDLRTERKRSKAYRTLKARIEQAGLFRPPGPLAGYGEDIARYLILAGASAFLFFNTSGWLGQMASAALLGFCYQQLTFVAHDAGHTGITGDWWWDRVIGMIIADWIGGLSLGWWCDNHDIHHLVTNHPEHDPDIQHIPFFAISAQFFRSLWSTYYKRIMAFDGPSRFLIQAQHKLYYIVLSLARFNLYALSYMYLFSAKAKKNAFWWFEIAGLCFYWTYFGAILKSQASWQMALGYLLVSHVCASPVHVQIVLSHFACSTDDLGPTESFPSRQLRTTMDVVCSEDAEFIHGGLHLQVTHHLFPRLPRHNLRKASLLVKEYCGEHGIEYLEYGWLEGNRKVLNTLQDVANQLKILKQVADKEVAEKMQ</sequence>
<evidence type="ECO:0000256" key="16">
    <source>
        <dbReference type="SAM" id="MobiDB-lite"/>
    </source>
</evidence>
<comment type="similarity">
    <text evidence="4">Belongs to the fatty acid desaturase type 1 family.</text>
</comment>
<dbReference type="UniPathway" id="UPA00222"/>
<keyword evidence="7" id="KW-0349">Heme</keyword>
<evidence type="ECO:0000256" key="1">
    <source>
        <dbReference type="ARBA" id="ARBA00004141"/>
    </source>
</evidence>
<dbReference type="Pfam" id="PF00487">
    <property type="entry name" value="FA_desaturase"/>
    <property type="match status" value="1"/>
</dbReference>
<dbReference type="Pfam" id="PF00173">
    <property type="entry name" value="Cyt-b5"/>
    <property type="match status" value="1"/>
</dbReference>
<evidence type="ECO:0000256" key="12">
    <source>
        <dbReference type="ARBA" id="ARBA00023002"/>
    </source>
</evidence>
<feature type="domain" description="Cytochrome b5 heme-binding" evidence="18">
    <location>
        <begin position="53"/>
        <end position="128"/>
    </location>
</feature>
<dbReference type="GO" id="GO:0016717">
    <property type="term" value="F:oxidoreductase activity, acting on paired donors, with oxidation of a pair of donors resulting in the reduction of molecular oxygen to two molecules of water"/>
    <property type="evidence" value="ECO:0007669"/>
    <property type="project" value="TreeGrafter"/>
</dbReference>
<dbReference type="GeneID" id="25991687"/>
<evidence type="ECO:0000256" key="9">
    <source>
        <dbReference type="ARBA" id="ARBA00022723"/>
    </source>
</evidence>
<evidence type="ECO:0000256" key="2">
    <source>
        <dbReference type="ARBA" id="ARBA00004760"/>
    </source>
</evidence>
<proteinExistence type="inferred from homology"/>
<keyword evidence="12" id="KW-0560">Oxidoreductase</keyword>
<comment type="subcellular location">
    <subcellularLocation>
        <location evidence="1">Membrane</location>
        <topology evidence="1">Multi-pass membrane protein</topology>
    </subcellularLocation>
</comment>
<evidence type="ECO:0000259" key="18">
    <source>
        <dbReference type="PROSITE" id="PS50255"/>
    </source>
</evidence>
<evidence type="ECO:0000256" key="15">
    <source>
        <dbReference type="ARBA" id="ARBA00023136"/>
    </source>
</evidence>
<keyword evidence="10" id="KW-0746">Sphingolipid metabolism</keyword>
<keyword evidence="8 17" id="KW-0812">Transmembrane</keyword>
<dbReference type="InterPro" id="IPR036400">
    <property type="entry name" value="Cyt_B5-like_heme/steroid_sf"/>
</dbReference>
<dbReference type="InterPro" id="IPR005804">
    <property type="entry name" value="FA_desaturase_dom"/>
</dbReference>
<evidence type="ECO:0000313" key="19">
    <source>
        <dbReference type="EMBL" id="EJT50623.1"/>
    </source>
</evidence>
<accession>J5R4A9</accession>
<evidence type="ECO:0000313" key="20">
    <source>
        <dbReference type="Proteomes" id="UP000002748"/>
    </source>
</evidence>
<feature type="transmembrane region" description="Helical" evidence="17">
    <location>
        <begin position="407"/>
        <end position="427"/>
    </location>
</feature>
<keyword evidence="13" id="KW-0408">Iron</keyword>
<gene>
    <name evidence="19" type="ORF">A1Q1_08175</name>
</gene>
<dbReference type="GO" id="GO:0046872">
    <property type="term" value="F:metal ion binding"/>
    <property type="evidence" value="ECO:0007669"/>
    <property type="project" value="UniProtKB-KW"/>
</dbReference>
<evidence type="ECO:0000256" key="17">
    <source>
        <dbReference type="SAM" id="Phobius"/>
    </source>
</evidence>
<evidence type="ECO:0000256" key="3">
    <source>
        <dbReference type="ARBA" id="ARBA00004991"/>
    </source>
</evidence>
<dbReference type="Proteomes" id="UP000002748">
    <property type="component" value="Unassembled WGS sequence"/>
</dbReference>
<dbReference type="SUPFAM" id="SSF55856">
    <property type="entry name" value="Cytochrome b5-like heme/steroid binding domain"/>
    <property type="match status" value="1"/>
</dbReference>
<dbReference type="OrthoDB" id="260091at2759"/>
<feature type="compositionally biased region" description="Low complexity" evidence="16">
    <location>
        <begin position="1"/>
        <end position="37"/>
    </location>
</feature>
<evidence type="ECO:0000256" key="4">
    <source>
        <dbReference type="ARBA" id="ARBA00009295"/>
    </source>
</evidence>
<feature type="region of interest" description="Disordered" evidence="16">
    <location>
        <begin position="1"/>
        <end position="57"/>
    </location>
</feature>
<dbReference type="InterPro" id="IPR012171">
    <property type="entry name" value="Fatty_acid_desaturase"/>
</dbReference>
<evidence type="ECO:0000256" key="14">
    <source>
        <dbReference type="ARBA" id="ARBA00023098"/>
    </source>
</evidence>
<dbReference type="SMART" id="SM01117">
    <property type="entry name" value="Cyt-b5"/>
    <property type="match status" value="1"/>
</dbReference>
<keyword evidence="15 17" id="KW-0472">Membrane</keyword>
<dbReference type="HOGENOM" id="CLU_016265_3_1_1"/>
<dbReference type="KEGG" id="tasa:A1Q1_08175"/>
<dbReference type="VEuPathDB" id="FungiDB:A1Q1_08175"/>
<dbReference type="GO" id="GO:0006665">
    <property type="term" value="P:sphingolipid metabolic process"/>
    <property type="evidence" value="ECO:0007669"/>
    <property type="project" value="UniProtKB-UniPathway"/>
</dbReference>
<dbReference type="PIRSF" id="PIRSF015921">
    <property type="entry name" value="FA_sphinglp_des"/>
    <property type="match status" value="1"/>
</dbReference>
<evidence type="ECO:0000256" key="5">
    <source>
        <dbReference type="ARBA" id="ARBA00012019"/>
    </source>
</evidence>
<keyword evidence="9" id="KW-0479">Metal-binding</keyword>
<dbReference type="InterPro" id="IPR001199">
    <property type="entry name" value="Cyt_B5-like_heme/steroid-bd"/>
</dbReference>
<keyword evidence="14" id="KW-0443">Lipid metabolism</keyword>
<evidence type="ECO:0000256" key="10">
    <source>
        <dbReference type="ARBA" id="ARBA00022919"/>
    </source>
</evidence>
<evidence type="ECO:0000256" key="6">
    <source>
        <dbReference type="ARBA" id="ARBA00016939"/>
    </source>
</evidence>
<name>J5R4A9_TRIAS</name>
<protein>
    <recommendedName>
        <fullName evidence="6">Delta 8-(E)-sphingolipid desaturase</fullName>
        <ecNumber evidence="5">1.14.19.18</ecNumber>
    </recommendedName>
</protein>
<organism evidence="19 20">
    <name type="scientific">Trichosporon asahii var. asahii (strain ATCC 90039 / CBS 2479 / JCM 2466 / KCTC 7840 / NBRC 103889/ NCYC 2677 / UAMH 7654)</name>
    <name type="common">Yeast</name>
    <dbReference type="NCBI Taxonomy" id="1186058"/>
    <lineage>
        <taxon>Eukaryota</taxon>
        <taxon>Fungi</taxon>
        <taxon>Dikarya</taxon>
        <taxon>Basidiomycota</taxon>
        <taxon>Agaricomycotina</taxon>
        <taxon>Tremellomycetes</taxon>
        <taxon>Trichosporonales</taxon>
        <taxon>Trichosporonaceae</taxon>
        <taxon>Trichosporon</taxon>
    </lineage>
</organism>
<comment type="caution">
    <text evidence="19">The sequence shown here is derived from an EMBL/GenBank/DDBJ whole genome shotgun (WGS) entry which is preliminary data.</text>
</comment>
<evidence type="ECO:0000256" key="8">
    <source>
        <dbReference type="ARBA" id="ARBA00022692"/>
    </source>
</evidence>
<reference evidence="19 20" key="1">
    <citation type="journal article" date="2012" name="Eukaryot. Cell">
        <title>Draft genome sequence of CBS 2479, the standard type strain of Trichosporon asahii.</title>
        <authorList>
            <person name="Yang R.Y."/>
            <person name="Li H.T."/>
            <person name="Zhu H."/>
            <person name="Zhou G.P."/>
            <person name="Wang M."/>
            <person name="Wang L."/>
        </authorList>
    </citation>
    <scope>NUCLEOTIDE SEQUENCE [LARGE SCALE GENOMIC DNA]</scope>
    <source>
        <strain evidence="20">ATCC 90039 / CBS 2479 / JCM 2466 / KCTC 7840 / NCYC 2677 / UAMH 7654</strain>
    </source>
</reference>
<dbReference type="CDD" id="cd03506">
    <property type="entry name" value="Delta6-FADS-like"/>
    <property type="match status" value="1"/>
</dbReference>
<dbReference type="RefSeq" id="XP_014181797.1">
    <property type="nucleotide sequence ID" value="XM_014326322.1"/>
</dbReference>
<dbReference type="PROSITE" id="PS50255">
    <property type="entry name" value="CYTOCHROME_B5_2"/>
    <property type="match status" value="1"/>
</dbReference>
<dbReference type="PANTHER" id="PTHR19353">
    <property type="entry name" value="FATTY ACID DESATURASE 2"/>
    <property type="match status" value="1"/>
</dbReference>
<comment type="pathway">
    <text evidence="2">Lipid metabolism; sphingolipid metabolism.</text>
</comment>
<dbReference type="PANTHER" id="PTHR19353:SF30">
    <property type="entry name" value="DELTA 8-(E)-SPHINGOLIPID DESATURASE"/>
    <property type="match status" value="1"/>
</dbReference>
<dbReference type="AlphaFoldDB" id="J5R4A9"/>
<evidence type="ECO:0000256" key="7">
    <source>
        <dbReference type="ARBA" id="ARBA00022617"/>
    </source>
</evidence>
<comment type="pathway">
    <text evidence="3">Sphingolipid metabolism.</text>
</comment>
<keyword evidence="11 17" id="KW-1133">Transmembrane helix</keyword>
<feature type="transmembrane region" description="Helical" evidence="17">
    <location>
        <begin position="378"/>
        <end position="401"/>
    </location>
</feature>
<dbReference type="EMBL" id="ALBS01000096">
    <property type="protein sequence ID" value="EJT50623.1"/>
    <property type="molecule type" value="Genomic_DNA"/>
</dbReference>
<dbReference type="EC" id="1.14.19.18" evidence="5"/>
<dbReference type="GO" id="GO:0016020">
    <property type="term" value="C:membrane"/>
    <property type="evidence" value="ECO:0007669"/>
    <property type="project" value="UniProtKB-SubCell"/>
</dbReference>
<evidence type="ECO:0000256" key="11">
    <source>
        <dbReference type="ARBA" id="ARBA00022989"/>
    </source>
</evidence>
<evidence type="ECO:0000256" key="13">
    <source>
        <dbReference type="ARBA" id="ARBA00023004"/>
    </source>
</evidence>
<dbReference type="Gene3D" id="3.10.120.10">
    <property type="entry name" value="Cytochrome b5-like heme/steroid binding domain"/>
    <property type="match status" value="1"/>
</dbReference>